<dbReference type="GO" id="GO:0006264">
    <property type="term" value="P:mitochondrial DNA replication"/>
    <property type="evidence" value="ECO:0007669"/>
    <property type="project" value="TreeGrafter"/>
</dbReference>
<feature type="region of interest" description="Disordered" evidence="5">
    <location>
        <begin position="595"/>
        <end position="630"/>
    </location>
</feature>
<dbReference type="PANTHER" id="PTHR31399:SF0">
    <property type="entry name" value="DNA-DIRECTED PRIMASE_POLYMERASE PROTEIN"/>
    <property type="match status" value="1"/>
</dbReference>
<evidence type="ECO:0000313" key="7">
    <source>
        <dbReference type="Proteomes" id="UP001295423"/>
    </source>
</evidence>
<accession>A0AAD2CE31</accession>
<feature type="compositionally biased region" description="Low complexity" evidence="5">
    <location>
        <begin position="165"/>
        <end position="175"/>
    </location>
</feature>
<feature type="region of interest" description="Disordered" evidence="5">
    <location>
        <begin position="1"/>
        <end position="48"/>
    </location>
</feature>
<evidence type="ECO:0000256" key="5">
    <source>
        <dbReference type="SAM" id="MobiDB-lite"/>
    </source>
</evidence>
<dbReference type="InterPro" id="IPR044917">
    <property type="entry name" value="PRIMPOL"/>
</dbReference>
<dbReference type="GO" id="GO:0005759">
    <property type="term" value="C:mitochondrial matrix"/>
    <property type="evidence" value="ECO:0007669"/>
    <property type="project" value="TreeGrafter"/>
</dbReference>
<proteinExistence type="predicted"/>
<comment type="catalytic activity">
    <reaction evidence="4">
        <text>DNA(n) + a 2'-deoxyribonucleoside 5'-triphosphate = DNA(n+1) + diphosphate</text>
        <dbReference type="Rhea" id="RHEA:22508"/>
        <dbReference type="Rhea" id="RHEA-COMP:17339"/>
        <dbReference type="Rhea" id="RHEA-COMP:17340"/>
        <dbReference type="ChEBI" id="CHEBI:33019"/>
        <dbReference type="ChEBI" id="CHEBI:61560"/>
        <dbReference type="ChEBI" id="CHEBI:173112"/>
        <dbReference type="EC" id="2.7.7.7"/>
    </reaction>
    <physiologicalReaction direction="left-to-right" evidence="4">
        <dbReference type="Rhea" id="RHEA:22509"/>
    </physiologicalReaction>
</comment>
<gene>
    <name evidence="6" type="ORF">CYCCA115_LOCUS1096</name>
</gene>
<dbReference type="EC" id="2.7.7.102" evidence="3"/>
<feature type="compositionally biased region" description="Polar residues" evidence="5">
    <location>
        <begin position="616"/>
        <end position="625"/>
    </location>
</feature>
<organism evidence="6 7">
    <name type="scientific">Cylindrotheca closterium</name>
    <dbReference type="NCBI Taxonomy" id="2856"/>
    <lineage>
        <taxon>Eukaryota</taxon>
        <taxon>Sar</taxon>
        <taxon>Stramenopiles</taxon>
        <taxon>Ochrophyta</taxon>
        <taxon>Bacillariophyta</taxon>
        <taxon>Bacillariophyceae</taxon>
        <taxon>Bacillariophycidae</taxon>
        <taxon>Bacillariales</taxon>
        <taxon>Bacillariaceae</taxon>
        <taxon>Cylindrotheca</taxon>
    </lineage>
</organism>
<protein>
    <recommendedName>
        <fullName evidence="1">DNA-directed primase/polymerase protein</fullName>
        <ecNumber evidence="3">2.7.7.102</ecNumber>
    </recommendedName>
</protein>
<dbReference type="Proteomes" id="UP001295423">
    <property type="component" value="Unassembled WGS sequence"/>
</dbReference>
<evidence type="ECO:0000256" key="4">
    <source>
        <dbReference type="ARBA" id="ARBA00047303"/>
    </source>
</evidence>
<dbReference type="PANTHER" id="PTHR31399">
    <property type="entry name" value="DNA-DIRECTED PRIMASE / POLYMERASE PROTEIN"/>
    <property type="match status" value="1"/>
</dbReference>
<reference evidence="6" key="1">
    <citation type="submission" date="2023-08" db="EMBL/GenBank/DDBJ databases">
        <authorList>
            <person name="Audoor S."/>
            <person name="Bilcke G."/>
        </authorList>
    </citation>
    <scope>NUCLEOTIDE SEQUENCE</scope>
</reference>
<dbReference type="AlphaFoldDB" id="A0AAD2CE31"/>
<dbReference type="GO" id="GO:0031297">
    <property type="term" value="P:replication fork processing"/>
    <property type="evidence" value="ECO:0007669"/>
    <property type="project" value="TreeGrafter"/>
</dbReference>
<dbReference type="GO" id="GO:0009411">
    <property type="term" value="P:response to UV"/>
    <property type="evidence" value="ECO:0007669"/>
    <property type="project" value="TreeGrafter"/>
</dbReference>
<dbReference type="GO" id="GO:0042276">
    <property type="term" value="P:error-prone translesion synthesis"/>
    <property type="evidence" value="ECO:0007669"/>
    <property type="project" value="InterPro"/>
</dbReference>
<dbReference type="GO" id="GO:0003887">
    <property type="term" value="F:DNA-directed DNA polymerase activity"/>
    <property type="evidence" value="ECO:0007669"/>
    <property type="project" value="UniProtKB-EC"/>
</dbReference>
<feature type="compositionally biased region" description="Basic and acidic residues" evidence="5">
    <location>
        <begin position="12"/>
        <end position="29"/>
    </location>
</feature>
<dbReference type="EMBL" id="CAKOGP040000002">
    <property type="protein sequence ID" value="CAJ1924658.1"/>
    <property type="molecule type" value="Genomic_DNA"/>
</dbReference>
<comment type="caution">
    <text evidence="6">The sequence shown here is derived from an EMBL/GenBank/DDBJ whole genome shotgun (WGS) entry which is preliminary data.</text>
</comment>
<feature type="region of interest" description="Disordered" evidence="5">
    <location>
        <begin position="116"/>
        <end position="144"/>
    </location>
</feature>
<keyword evidence="7" id="KW-1185">Reference proteome</keyword>
<feature type="compositionally biased region" description="Polar residues" evidence="5">
    <location>
        <begin position="1"/>
        <end position="10"/>
    </location>
</feature>
<dbReference type="GO" id="GO:0005634">
    <property type="term" value="C:nucleus"/>
    <property type="evidence" value="ECO:0007669"/>
    <property type="project" value="TreeGrafter"/>
</dbReference>
<sequence length="657" mass="75115">MTKLSNTANSKIKVEESWRTEEKENDTPKKLSHGIAPKGFHRKRDKEDSSVVKVKLEKLKGDIETSVLSQGMQQHALSLETKRKAFRKKTTLKSWPLQDLAMDHLDHLLGKNSSQQFHGGDHLLSDSSSSMESMEHNKRRLSPNDKAKTATPIVKQETNDEEETTTTCTTDDITTNMNEPLWSREPRIFATEKSQGKRKYIVGHFGRVADWYWRKANSKHLYEVIREQTPCRLYFDLEFSKTYNTDIDSDQLLLEFRQELAAELMTHFEISLDAQQIIDLDSSTDAKFSKHWIVDTPNCLFVDAPTVGRFVKRLVSRLADEMATGHLAQRQPELAKHLFVKTKEENKTSCFIDLGVYTRNRLFRCFASSKFGKKATLEVSRSNKYPLQLPPKQPPKKNASLQDYIAANDWEPHARVLAKTLVVPLSLRGETDKPSKIRILRVEEQAEMFRQYKGAGRPRWNERHNRPVPIRTSASPVPSLDEYVNTELSSRGGVQGSIRVWSMEFGPRDVPVSITYQLNKNRYCELIGRSHKSNNVFWTIDLASWTCIQGCHDPECFGRGTPTPIPADRLKPMQEELQQWEEERFEEALLALNLEETDDNTTKEDEEDATAASTDVITSESSSNLKADDQVDKEEVDNLLSDDAILDAVLSNPELFP</sequence>
<comment type="catalytic activity">
    <reaction evidence="2">
        <text>ssDNA + n NTP = ssDNA/pppN(pN)n-1 hybrid + (n-1) diphosphate.</text>
        <dbReference type="EC" id="2.7.7.102"/>
    </reaction>
</comment>
<name>A0AAD2CE31_9STRA</name>
<evidence type="ECO:0000313" key="6">
    <source>
        <dbReference type="EMBL" id="CAJ1924658.1"/>
    </source>
</evidence>
<dbReference type="Pfam" id="PF03121">
    <property type="entry name" value="Herpes_UL52"/>
    <property type="match status" value="1"/>
</dbReference>
<evidence type="ECO:0000256" key="1">
    <source>
        <dbReference type="ARBA" id="ARBA00026139"/>
    </source>
</evidence>
<evidence type="ECO:0000256" key="2">
    <source>
        <dbReference type="ARBA" id="ARBA00044677"/>
    </source>
</evidence>
<feature type="compositionally biased region" description="Acidic residues" evidence="5">
    <location>
        <begin position="595"/>
        <end position="609"/>
    </location>
</feature>
<evidence type="ECO:0000256" key="3">
    <source>
        <dbReference type="ARBA" id="ARBA00044768"/>
    </source>
</evidence>
<dbReference type="GO" id="GO:0003682">
    <property type="term" value="F:chromatin binding"/>
    <property type="evidence" value="ECO:0007669"/>
    <property type="project" value="TreeGrafter"/>
</dbReference>
<feature type="region of interest" description="Disordered" evidence="5">
    <location>
        <begin position="157"/>
        <end position="177"/>
    </location>
</feature>